<dbReference type="EMBL" id="WHUT02000001">
    <property type="protein sequence ID" value="NUB43108.1"/>
    <property type="molecule type" value="Genomic_DNA"/>
</dbReference>
<dbReference type="Proteomes" id="UP000484076">
    <property type="component" value="Unassembled WGS sequence"/>
</dbReference>
<accession>A0A8X8GWC9</accession>
<evidence type="ECO:0008006" key="3">
    <source>
        <dbReference type="Google" id="ProtNLM"/>
    </source>
</evidence>
<keyword evidence="2" id="KW-1185">Reference proteome</keyword>
<dbReference type="RefSeq" id="WP_174539260.1">
    <property type="nucleotide sequence ID" value="NZ_WHUT02000001.1"/>
</dbReference>
<protein>
    <recommendedName>
        <fullName evidence="3">DUF1127 domain-containing protein</fullName>
    </recommendedName>
</protein>
<reference evidence="1" key="1">
    <citation type="submission" date="2020-05" db="EMBL/GenBank/DDBJ databases">
        <title>Fertoebacter nigrum gen. nov., sp. nov., a new member of the family Rhodobacteraceae.</title>
        <authorList>
            <person name="Szuroczki S."/>
            <person name="Abbaszade G."/>
            <person name="Buni D."/>
            <person name="Schumann P."/>
            <person name="Toth E."/>
        </authorList>
    </citation>
    <scope>NUCLEOTIDE SEQUENCE</scope>
    <source>
        <strain evidence="1">RG-N-1a</strain>
    </source>
</reference>
<name>A0A8X8GWC9_9RHOB</name>
<sequence length="51" mass="5987">MNTLLDTLLNAARNRVRYIRTRNELDRLPLDARLDLDIHDTRAVAKRAIWG</sequence>
<proteinExistence type="predicted"/>
<dbReference type="AlphaFoldDB" id="A0A8X8GWC9"/>
<comment type="caution">
    <text evidence="1">The sequence shown here is derived from an EMBL/GenBank/DDBJ whole genome shotgun (WGS) entry which is preliminary data.</text>
</comment>
<evidence type="ECO:0000313" key="1">
    <source>
        <dbReference type="EMBL" id="NUB43108.1"/>
    </source>
</evidence>
<evidence type="ECO:0000313" key="2">
    <source>
        <dbReference type="Proteomes" id="UP000484076"/>
    </source>
</evidence>
<organism evidence="1 2">
    <name type="scientific">Fertoeibacter niger</name>
    <dbReference type="NCBI Taxonomy" id="2656921"/>
    <lineage>
        <taxon>Bacteria</taxon>
        <taxon>Pseudomonadati</taxon>
        <taxon>Pseudomonadota</taxon>
        <taxon>Alphaproteobacteria</taxon>
        <taxon>Rhodobacterales</taxon>
        <taxon>Paracoccaceae</taxon>
        <taxon>Fertoeibacter</taxon>
    </lineage>
</organism>
<gene>
    <name evidence="1" type="ORF">GEU84_001820</name>
</gene>